<dbReference type="HOGENOM" id="CLU_691965_0_0_3"/>
<name>F4XTH9_9CYAN</name>
<dbReference type="eggNOG" id="ENOG502ZAQ6">
    <property type="taxonomic scope" value="Bacteria"/>
</dbReference>
<organism evidence="1 2">
    <name type="scientific">Moorena producens 3L</name>
    <dbReference type="NCBI Taxonomy" id="489825"/>
    <lineage>
        <taxon>Bacteria</taxon>
        <taxon>Bacillati</taxon>
        <taxon>Cyanobacteriota</taxon>
        <taxon>Cyanophyceae</taxon>
        <taxon>Coleofasciculales</taxon>
        <taxon>Coleofasciculaceae</taxon>
        <taxon>Moorena</taxon>
    </lineage>
</organism>
<evidence type="ECO:0000313" key="1">
    <source>
        <dbReference type="EMBL" id="EGJ32115.1"/>
    </source>
</evidence>
<dbReference type="AlphaFoldDB" id="F4XTH9"/>
<sequence length="363" mass="41083">MGSQSFQTKSRHQWVVLYWMPYDNDLVRFGEPIVEMLTRGTKNSEIAVVVQSDYWGEPKMRRRQLVNGITNEIDVAGENSSDVSAFSAYLDWANQTFEAESWAVIVVGHGGKINEISPDDHKTTGQTRTWMRVDQFANAVSKFNQATNGRVELLFFQNCNKATLEVVYEVRNCARYTLASQLTLGAPNYYYESFLNHLKKPSVGGREAAIAIMDSERADMYHTLTLVDNQAVEGIPDKLSRLLQPILNSRLPAIRDSELPTYHYFGEQHCDALVLLGHLFRSSSQRQNEFTEFADFLRSSVITSYKTGGEFFGGRPPSNTNSKELCGLSLYLPETEQATSRYSSLALYQEVDLVSLYRLIVTS</sequence>
<accession>F4XTH9</accession>
<proteinExistence type="predicted"/>
<reference evidence="2" key="1">
    <citation type="journal article" date="2011" name="Proc. Natl. Acad. Sci. U.S.A.">
        <title>Genomic insights into the physiology and ecology of the marine filamentous cyanobacterium Lyngbya majuscula.</title>
        <authorList>
            <person name="Jones A.C."/>
            <person name="Monroe E.A."/>
            <person name="Podell S."/>
            <person name="Hess W.R."/>
            <person name="Klages S."/>
            <person name="Esquenazi E."/>
            <person name="Niessen S."/>
            <person name="Hoover H."/>
            <person name="Rothmann M."/>
            <person name="Lasken R.S."/>
            <person name="Yates J.R.III."/>
            <person name="Reinhardt R."/>
            <person name="Kube M."/>
            <person name="Burkart M.D."/>
            <person name="Allen E.E."/>
            <person name="Dorrestein P.C."/>
            <person name="Gerwick W.H."/>
            <person name="Gerwick L."/>
        </authorList>
    </citation>
    <scope>NUCLEOTIDE SEQUENCE [LARGE SCALE GENOMIC DNA]</scope>
    <source>
        <strain evidence="2">3L</strain>
    </source>
</reference>
<dbReference type="Proteomes" id="UP000003959">
    <property type="component" value="Unassembled WGS sequence"/>
</dbReference>
<evidence type="ECO:0000313" key="2">
    <source>
        <dbReference type="Proteomes" id="UP000003959"/>
    </source>
</evidence>
<dbReference type="PANTHER" id="PTHR37835:SF1">
    <property type="entry name" value="ALPHA-CLOSTRIPAIN"/>
    <property type="match status" value="1"/>
</dbReference>
<protein>
    <recommendedName>
        <fullName evidence="3">Clostripain family protease</fullName>
    </recommendedName>
</protein>
<evidence type="ECO:0008006" key="3">
    <source>
        <dbReference type="Google" id="ProtNLM"/>
    </source>
</evidence>
<dbReference type="PANTHER" id="PTHR37835">
    <property type="entry name" value="ALPHA-CLOSTRIPAIN"/>
    <property type="match status" value="1"/>
</dbReference>
<dbReference type="Gene3D" id="3.40.50.11970">
    <property type="match status" value="1"/>
</dbReference>
<dbReference type="MEROPS" id="C11.001"/>
<keyword evidence="2" id="KW-1185">Reference proteome</keyword>
<dbReference type="Pfam" id="PF03415">
    <property type="entry name" value="Peptidase_C11"/>
    <property type="match status" value="1"/>
</dbReference>
<dbReference type="InterPro" id="IPR005077">
    <property type="entry name" value="Peptidase_C11"/>
</dbReference>
<dbReference type="EMBL" id="GL890929">
    <property type="protein sequence ID" value="EGJ32115.1"/>
    <property type="molecule type" value="Genomic_DNA"/>
</dbReference>
<gene>
    <name evidence="1" type="ORF">LYNGBM3L_29840</name>
</gene>